<accession>A0A3B1CJ17</accession>
<evidence type="ECO:0000313" key="2">
    <source>
        <dbReference type="EMBL" id="VAX24733.1"/>
    </source>
</evidence>
<evidence type="ECO:0000259" key="1">
    <source>
        <dbReference type="Pfam" id="PF12631"/>
    </source>
</evidence>
<organism evidence="2">
    <name type="scientific">hydrothermal vent metagenome</name>
    <dbReference type="NCBI Taxonomy" id="652676"/>
    <lineage>
        <taxon>unclassified sequences</taxon>
        <taxon>metagenomes</taxon>
        <taxon>ecological metagenomes</taxon>
    </lineage>
</organism>
<dbReference type="InterPro" id="IPR027368">
    <property type="entry name" value="MnmE_dom2"/>
</dbReference>
<protein>
    <recommendedName>
        <fullName evidence="1">MnmE helical domain-containing protein</fullName>
    </recommendedName>
</protein>
<gene>
    <name evidence="2" type="ORF">MNBD_NITROSPINAE04-1820</name>
</gene>
<dbReference type="InterPro" id="IPR025867">
    <property type="entry name" value="MnmE_helical"/>
</dbReference>
<proteinExistence type="predicted"/>
<feature type="domain" description="MnmE helical" evidence="1">
    <location>
        <begin position="3"/>
        <end position="53"/>
    </location>
</feature>
<dbReference type="EMBL" id="UOGA01000277">
    <property type="protein sequence ID" value="VAX24733.1"/>
    <property type="molecule type" value="Genomic_DNA"/>
</dbReference>
<reference evidence="2" key="1">
    <citation type="submission" date="2018-06" db="EMBL/GenBank/DDBJ databases">
        <authorList>
            <person name="Zhirakovskaya E."/>
        </authorList>
    </citation>
    <scope>NUCLEOTIDE SEQUENCE</scope>
</reference>
<dbReference type="Pfam" id="PF12631">
    <property type="entry name" value="MnmE_helical"/>
    <property type="match status" value="1"/>
</dbReference>
<dbReference type="AlphaFoldDB" id="A0A3B1CJ17"/>
<sequence>MTTSVDRGIDALNNGMSREFIAADLADAKEALERLTGKAFDEQVLDKIFSEFCIGK</sequence>
<dbReference type="Gene3D" id="1.20.120.430">
    <property type="entry name" value="tRNA modification GTPase MnmE domain 2"/>
    <property type="match status" value="1"/>
</dbReference>
<dbReference type="SUPFAM" id="SSF116878">
    <property type="entry name" value="TrmE connector domain"/>
    <property type="match status" value="1"/>
</dbReference>
<name>A0A3B1CJ17_9ZZZZ</name>